<reference evidence="2" key="2">
    <citation type="journal article" date="2015" name="Fish Shellfish Immunol.">
        <title>Early steps in the European eel (Anguilla anguilla)-Vibrio vulnificus interaction in the gills: Role of the RtxA13 toxin.</title>
        <authorList>
            <person name="Callol A."/>
            <person name="Pajuelo D."/>
            <person name="Ebbesson L."/>
            <person name="Teles M."/>
            <person name="MacKenzie S."/>
            <person name="Amaro C."/>
        </authorList>
    </citation>
    <scope>NUCLEOTIDE SEQUENCE</scope>
</reference>
<dbReference type="AlphaFoldDB" id="A0A0E9QF71"/>
<feature type="compositionally biased region" description="Polar residues" evidence="1">
    <location>
        <begin position="1"/>
        <end position="10"/>
    </location>
</feature>
<proteinExistence type="predicted"/>
<feature type="region of interest" description="Disordered" evidence="1">
    <location>
        <begin position="1"/>
        <end position="23"/>
    </location>
</feature>
<evidence type="ECO:0000256" key="1">
    <source>
        <dbReference type="SAM" id="MobiDB-lite"/>
    </source>
</evidence>
<protein>
    <submittedName>
        <fullName evidence="2">Uncharacterized protein</fullName>
    </submittedName>
</protein>
<sequence>MSLSGMQTGTEPEELPVSMSLCG</sequence>
<reference evidence="2" key="1">
    <citation type="submission" date="2014-11" db="EMBL/GenBank/DDBJ databases">
        <authorList>
            <person name="Amaro Gonzalez C."/>
        </authorList>
    </citation>
    <scope>NUCLEOTIDE SEQUENCE</scope>
</reference>
<dbReference type="EMBL" id="GBXM01093148">
    <property type="protein sequence ID" value="JAH15429.1"/>
    <property type="molecule type" value="Transcribed_RNA"/>
</dbReference>
<organism evidence="2">
    <name type="scientific">Anguilla anguilla</name>
    <name type="common">European freshwater eel</name>
    <name type="synonym">Muraena anguilla</name>
    <dbReference type="NCBI Taxonomy" id="7936"/>
    <lineage>
        <taxon>Eukaryota</taxon>
        <taxon>Metazoa</taxon>
        <taxon>Chordata</taxon>
        <taxon>Craniata</taxon>
        <taxon>Vertebrata</taxon>
        <taxon>Euteleostomi</taxon>
        <taxon>Actinopterygii</taxon>
        <taxon>Neopterygii</taxon>
        <taxon>Teleostei</taxon>
        <taxon>Anguilliformes</taxon>
        <taxon>Anguillidae</taxon>
        <taxon>Anguilla</taxon>
    </lineage>
</organism>
<evidence type="ECO:0000313" key="2">
    <source>
        <dbReference type="EMBL" id="JAH15429.1"/>
    </source>
</evidence>
<accession>A0A0E9QF71</accession>
<name>A0A0E9QF71_ANGAN</name>